<dbReference type="Proteomes" id="UP000518266">
    <property type="component" value="Unassembled WGS sequence"/>
</dbReference>
<evidence type="ECO:0000259" key="1">
    <source>
        <dbReference type="Pfam" id="PF13843"/>
    </source>
</evidence>
<dbReference type="Pfam" id="PF13843">
    <property type="entry name" value="DDE_Tnp_1_7"/>
    <property type="match status" value="1"/>
</dbReference>
<feature type="domain" description="PiggyBac transposable element-derived protein" evidence="1">
    <location>
        <begin position="4"/>
        <end position="46"/>
    </location>
</feature>
<keyword evidence="3" id="KW-1185">Reference proteome</keyword>
<evidence type="ECO:0000313" key="2">
    <source>
        <dbReference type="EMBL" id="KAF3849547.1"/>
    </source>
</evidence>
<sequence length="86" mass="9608">MVASKTGMTQYMKAKPTKWGFKLFVIADSRNGYTIDFSVYTATSSPDMACRMMWQWLLAKLLPQLAEGSAVCETVHSRLPSGIVTR</sequence>
<dbReference type="PANTHER" id="PTHR46599">
    <property type="entry name" value="PIGGYBAC TRANSPOSABLE ELEMENT-DERIVED PROTEIN 4"/>
    <property type="match status" value="1"/>
</dbReference>
<accession>A0A7J5YMA7</accession>
<proteinExistence type="predicted"/>
<reference evidence="2 3" key="1">
    <citation type="submission" date="2020-03" db="EMBL/GenBank/DDBJ databases">
        <title>Dissostichus mawsoni Genome sequencing and assembly.</title>
        <authorList>
            <person name="Park H."/>
        </authorList>
    </citation>
    <scope>NUCLEOTIDE SEQUENCE [LARGE SCALE GENOMIC DNA]</scope>
    <source>
        <strain evidence="2">DM0001</strain>
        <tissue evidence="2">Muscle</tissue>
    </source>
</reference>
<evidence type="ECO:0000313" key="3">
    <source>
        <dbReference type="Proteomes" id="UP000518266"/>
    </source>
</evidence>
<comment type="caution">
    <text evidence="2">The sequence shown here is derived from an EMBL/GenBank/DDBJ whole genome shotgun (WGS) entry which is preliminary data.</text>
</comment>
<gene>
    <name evidence="2" type="ORF">F7725_019266</name>
</gene>
<dbReference type="EMBL" id="JAAKFY010000011">
    <property type="protein sequence ID" value="KAF3849547.1"/>
    <property type="molecule type" value="Genomic_DNA"/>
</dbReference>
<protein>
    <recommendedName>
        <fullName evidence="1">PiggyBac transposable element-derived protein domain-containing protein</fullName>
    </recommendedName>
</protein>
<organism evidence="2 3">
    <name type="scientific">Dissostichus mawsoni</name>
    <name type="common">Antarctic cod</name>
    <dbReference type="NCBI Taxonomy" id="36200"/>
    <lineage>
        <taxon>Eukaryota</taxon>
        <taxon>Metazoa</taxon>
        <taxon>Chordata</taxon>
        <taxon>Craniata</taxon>
        <taxon>Vertebrata</taxon>
        <taxon>Euteleostomi</taxon>
        <taxon>Actinopterygii</taxon>
        <taxon>Neopterygii</taxon>
        <taxon>Teleostei</taxon>
        <taxon>Neoteleostei</taxon>
        <taxon>Acanthomorphata</taxon>
        <taxon>Eupercaria</taxon>
        <taxon>Perciformes</taxon>
        <taxon>Notothenioidei</taxon>
        <taxon>Nototheniidae</taxon>
        <taxon>Dissostichus</taxon>
    </lineage>
</organism>
<dbReference type="OrthoDB" id="118105at2759"/>
<dbReference type="InterPro" id="IPR029526">
    <property type="entry name" value="PGBD"/>
</dbReference>
<dbReference type="PANTHER" id="PTHR46599:SF3">
    <property type="entry name" value="PIGGYBAC TRANSPOSABLE ELEMENT-DERIVED PROTEIN 4"/>
    <property type="match status" value="1"/>
</dbReference>
<name>A0A7J5YMA7_DISMA</name>
<dbReference type="AlphaFoldDB" id="A0A7J5YMA7"/>